<gene>
    <name evidence="2" type="ORF">NAV_LOCUS5372</name>
</gene>
<keyword evidence="1" id="KW-0812">Transmembrane</keyword>
<protein>
    <submittedName>
        <fullName evidence="2">Uncharacterized protein</fullName>
    </submittedName>
</protein>
<evidence type="ECO:0000256" key="1">
    <source>
        <dbReference type="SAM" id="Phobius"/>
    </source>
</evidence>
<proteinExistence type="predicted"/>
<dbReference type="EMBL" id="UPTC01000920">
    <property type="protein sequence ID" value="VBB30581.1"/>
    <property type="molecule type" value="Genomic_DNA"/>
</dbReference>
<organism evidence="2 3">
    <name type="scientific">Acanthocheilonema viteae</name>
    <name type="common">Filarial nematode worm</name>
    <name type="synonym">Dipetalonema viteae</name>
    <dbReference type="NCBI Taxonomy" id="6277"/>
    <lineage>
        <taxon>Eukaryota</taxon>
        <taxon>Metazoa</taxon>
        <taxon>Ecdysozoa</taxon>
        <taxon>Nematoda</taxon>
        <taxon>Chromadorea</taxon>
        <taxon>Rhabditida</taxon>
        <taxon>Spirurina</taxon>
        <taxon>Spiruromorpha</taxon>
        <taxon>Filarioidea</taxon>
        <taxon>Onchocercidae</taxon>
        <taxon>Acanthocheilonema</taxon>
    </lineage>
</organism>
<reference evidence="2 3" key="1">
    <citation type="submission" date="2018-08" db="EMBL/GenBank/DDBJ databases">
        <authorList>
            <person name="Laetsch R D."/>
            <person name="Stevens L."/>
            <person name="Kumar S."/>
            <person name="Blaxter L. M."/>
        </authorList>
    </citation>
    <scope>NUCLEOTIDE SEQUENCE [LARGE SCALE GENOMIC DNA]</scope>
</reference>
<evidence type="ECO:0000313" key="3">
    <source>
        <dbReference type="Proteomes" id="UP000276991"/>
    </source>
</evidence>
<feature type="transmembrane region" description="Helical" evidence="1">
    <location>
        <begin position="125"/>
        <end position="143"/>
    </location>
</feature>
<name>A0A498SHS2_ACAVI</name>
<sequence>MTPCIAGSNVPKEQNMSDFWDDREFTLAGRVVEEKSAGELEGVVVIPKCTKLFVSSMRRVAGRLLWRMKYCLSSIIAATIATTTTVATTTTTIATTTCAAAAIGAAATATITGTVYVAPLHVSSSFSSFFIVLPLITTILLIVPEQAHSTATVTEHRC</sequence>
<keyword evidence="3" id="KW-1185">Reference proteome</keyword>
<feature type="transmembrane region" description="Helical" evidence="1">
    <location>
        <begin position="68"/>
        <end position="87"/>
    </location>
</feature>
<dbReference type="AlphaFoldDB" id="A0A498SHS2"/>
<accession>A0A498SHS2</accession>
<evidence type="ECO:0000313" key="2">
    <source>
        <dbReference type="EMBL" id="VBB30581.1"/>
    </source>
</evidence>
<keyword evidence="1" id="KW-1133">Transmembrane helix</keyword>
<feature type="transmembrane region" description="Helical" evidence="1">
    <location>
        <begin position="93"/>
        <end position="118"/>
    </location>
</feature>
<keyword evidence="1" id="KW-0472">Membrane</keyword>
<dbReference type="Proteomes" id="UP000276991">
    <property type="component" value="Unassembled WGS sequence"/>
</dbReference>